<comment type="caution">
    <text evidence="1">The sequence shown here is derived from an EMBL/GenBank/DDBJ whole genome shotgun (WGS) entry which is preliminary data.</text>
</comment>
<sequence length="160" mass="17657">MLGCDKGVRCIASAFGDNEARIWDPGHGNSSNQSTAGGILNCVFARWLLCSLRRVSLSQYLPVGHKPRLSPTRRPTLSSPPTPNKWKSLPGAALVRRRHHSSTYRSSRCVLSPQKLCCESRLTSTRVQSPDKGQSDADRLRHSALALNADTIQKRPLGWL</sequence>
<protein>
    <submittedName>
        <fullName evidence="1">Uncharacterized protein</fullName>
    </submittedName>
</protein>
<proteinExistence type="predicted"/>
<organism evidence="1 2">
    <name type="scientific">Leucogyrophana mollusca</name>
    <dbReference type="NCBI Taxonomy" id="85980"/>
    <lineage>
        <taxon>Eukaryota</taxon>
        <taxon>Fungi</taxon>
        <taxon>Dikarya</taxon>
        <taxon>Basidiomycota</taxon>
        <taxon>Agaricomycotina</taxon>
        <taxon>Agaricomycetes</taxon>
        <taxon>Agaricomycetidae</taxon>
        <taxon>Boletales</taxon>
        <taxon>Boletales incertae sedis</taxon>
        <taxon>Leucogyrophana</taxon>
    </lineage>
</organism>
<gene>
    <name evidence="1" type="ORF">BV22DRAFT_144413</name>
</gene>
<reference evidence="1" key="1">
    <citation type="journal article" date="2021" name="New Phytol.">
        <title>Evolutionary innovations through gain and loss of genes in the ectomycorrhizal Boletales.</title>
        <authorList>
            <person name="Wu G."/>
            <person name="Miyauchi S."/>
            <person name="Morin E."/>
            <person name="Kuo A."/>
            <person name="Drula E."/>
            <person name="Varga T."/>
            <person name="Kohler A."/>
            <person name="Feng B."/>
            <person name="Cao Y."/>
            <person name="Lipzen A."/>
            <person name="Daum C."/>
            <person name="Hundley H."/>
            <person name="Pangilinan J."/>
            <person name="Johnson J."/>
            <person name="Barry K."/>
            <person name="LaButti K."/>
            <person name="Ng V."/>
            <person name="Ahrendt S."/>
            <person name="Min B."/>
            <person name="Choi I.G."/>
            <person name="Park H."/>
            <person name="Plett J.M."/>
            <person name="Magnuson J."/>
            <person name="Spatafora J.W."/>
            <person name="Nagy L.G."/>
            <person name="Henrissat B."/>
            <person name="Grigoriev I.V."/>
            <person name="Yang Z.L."/>
            <person name="Xu J."/>
            <person name="Martin F.M."/>
        </authorList>
    </citation>
    <scope>NUCLEOTIDE SEQUENCE</scope>
    <source>
        <strain evidence="1">KUC20120723A-06</strain>
    </source>
</reference>
<evidence type="ECO:0000313" key="2">
    <source>
        <dbReference type="Proteomes" id="UP000790709"/>
    </source>
</evidence>
<dbReference type="EMBL" id="MU266344">
    <property type="protein sequence ID" value="KAH7929140.1"/>
    <property type="molecule type" value="Genomic_DNA"/>
</dbReference>
<name>A0ACB8BT39_9AGAM</name>
<evidence type="ECO:0000313" key="1">
    <source>
        <dbReference type="EMBL" id="KAH7929140.1"/>
    </source>
</evidence>
<dbReference type="Proteomes" id="UP000790709">
    <property type="component" value="Unassembled WGS sequence"/>
</dbReference>
<accession>A0ACB8BT39</accession>
<keyword evidence="2" id="KW-1185">Reference proteome</keyword>